<dbReference type="InterPro" id="IPR009510">
    <property type="entry name" value="T3SS_K"/>
</dbReference>
<dbReference type="Pfam" id="PF06578">
    <property type="entry name" value="YscK"/>
    <property type="match status" value="1"/>
</dbReference>
<reference evidence="1 2" key="1">
    <citation type="submission" date="2023-10" db="EMBL/GenBank/DDBJ databases">
        <title>Noviherbaspirillum sp. CPCC 100848 genome assembly.</title>
        <authorList>
            <person name="Li X.Y."/>
            <person name="Fang X.M."/>
        </authorList>
    </citation>
    <scope>NUCLEOTIDE SEQUENCE [LARGE SCALE GENOMIC DNA]</scope>
    <source>
        <strain evidence="1 2">CPCC 100848</strain>
    </source>
</reference>
<accession>A0ABU6JAP4</accession>
<evidence type="ECO:0000313" key="1">
    <source>
        <dbReference type="EMBL" id="MEC4720727.1"/>
    </source>
</evidence>
<keyword evidence="2" id="KW-1185">Reference proteome</keyword>
<proteinExistence type="predicted"/>
<dbReference type="EMBL" id="JAWIIV010000013">
    <property type="protein sequence ID" value="MEC4720727.1"/>
    <property type="molecule type" value="Genomic_DNA"/>
</dbReference>
<name>A0ABU6JAP4_9BURK</name>
<evidence type="ECO:0000313" key="2">
    <source>
        <dbReference type="Proteomes" id="UP001352263"/>
    </source>
</evidence>
<dbReference type="Proteomes" id="UP001352263">
    <property type="component" value="Unassembled WGS sequence"/>
</dbReference>
<organism evidence="1 2">
    <name type="scientific">Noviherbaspirillum album</name>
    <dbReference type="NCBI Taxonomy" id="3080276"/>
    <lineage>
        <taxon>Bacteria</taxon>
        <taxon>Pseudomonadati</taxon>
        <taxon>Pseudomonadota</taxon>
        <taxon>Betaproteobacteria</taxon>
        <taxon>Burkholderiales</taxon>
        <taxon>Oxalobacteraceae</taxon>
        <taxon>Noviherbaspirillum</taxon>
    </lineage>
</organism>
<dbReference type="RefSeq" id="WP_326507443.1">
    <property type="nucleotide sequence ID" value="NZ_JAWIIV010000013.1"/>
</dbReference>
<gene>
    <name evidence="1" type="ORF">RY831_16305</name>
</gene>
<sequence>METANSRSAAVDLRSPEYARLHEFNYLPSLYVHPAHAASLLPAAWSARLNDGPVPPAVHSHLSAYLLAKLGIEDAWVSDDRSLAIWIALLPREHLDPLMRRAGLLLASAPIHQCVRQQDVKRLEAGLSPQDLAYVFQQAESRFPGSRALTAALYESPLETVMALGLRALQQVTGGLGRAVRIRFDLKLNPTHTLPEWLEFEAAWPHDVVASAFMRLKDEQESTWALSNSKTSMPRT</sequence>
<protein>
    <submittedName>
        <fullName evidence="1">SctK family type III secretion system sorting platform protein</fullName>
    </submittedName>
</protein>
<comment type="caution">
    <text evidence="1">The sequence shown here is derived from an EMBL/GenBank/DDBJ whole genome shotgun (WGS) entry which is preliminary data.</text>
</comment>